<dbReference type="Pfam" id="PF00561">
    <property type="entry name" value="Abhydrolase_1"/>
    <property type="match status" value="1"/>
</dbReference>
<dbReference type="PRINTS" id="PR00111">
    <property type="entry name" value="ABHYDROLASE"/>
</dbReference>
<dbReference type="PANTHER" id="PTHR43194">
    <property type="entry name" value="HYDROLASE ALPHA/BETA FOLD FAMILY"/>
    <property type="match status" value="1"/>
</dbReference>
<organism evidence="2">
    <name type="scientific">Paraconexibacter sp. AEG42_29</name>
    <dbReference type="NCBI Taxonomy" id="2997339"/>
    <lineage>
        <taxon>Bacteria</taxon>
        <taxon>Bacillati</taxon>
        <taxon>Actinomycetota</taxon>
        <taxon>Thermoleophilia</taxon>
        <taxon>Solirubrobacterales</taxon>
        <taxon>Paraconexibacteraceae</taxon>
        <taxon>Paraconexibacter</taxon>
    </lineage>
</organism>
<accession>A0AAU7ARA1</accession>
<dbReference type="InterPro" id="IPR000073">
    <property type="entry name" value="AB_hydrolase_1"/>
</dbReference>
<dbReference type="InterPro" id="IPR029058">
    <property type="entry name" value="AB_hydrolase_fold"/>
</dbReference>
<dbReference type="EMBL" id="CP114014">
    <property type="protein sequence ID" value="XAY04229.1"/>
    <property type="molecule type" value="Genomic_DNA"/>
</dbReference>
<protein>
    <recommendedName>
        <fullName evidence="1">AB hydrolase-1 domain-containing protein</fullName>
    </recommendedName>
</protein>
<gene>
    <name evidence="2" type="ORF">DSM112329_01059</name>
</gene>
<name>A0AAU7ARA1_9ACTN</name>
<proteinExistence type="predicted"/>
<dbReference type="GO" id="GO:0003824">
    <property type="term" value="F:catalytic activity"/>
    <property type="evidence" value="ECO:0007669"/>
    <property type="project" value="UniProtKB-ARBA"/>
</dbReference>
<sequence>MGVGRPLVLLHGLLDDSEGWVQLARDTQRPCYALDLPGFGASSLPTRPRLSAYAEAIVEAMDQLDVDGCTLVGHSLGGGVATAVAERSDKVWALALLAPAGYGHIRVAEAVSLPIVRNIAEAALPLALVNPLTVTAAYATFVAHHRLPSKDLMDRVRRRAWRSGPGVRMAVETIAAAGRSEHGFTNRQIAFHGPVAALWGEHDALVNPGHLPTLQAAIPQAHAEVWRGMGHHPQRERPADLAHFIESHAVTGRTRRRPTLRVQRAA</sequence>
<dbReference type="KEGG" id="parq:DSM112329_01059"/>
<dbReference type="SUPFAM" id="SSF53474">
    <property type="entry name" value="alpha/beta-Hydrolases"/>
    <property type="match status" value="1"/>
</dbReference>
<dbReference type="Gene3D" id="3.40.50.1820">
    <property type="entry name" value="alpha/beta hydrolase"/>
    <property type="match status" value="1"/>
</dbReference>
<reference evidence="2" key="1">
    <citation type="submission" date="2022-12" db="EMBL/GenBank/DDBJ databases">
        <title>Paraconexibacter alkalitolerans sp. nov. and Baekduia alba sp. nov., isolated from soil and emended description of the genera Paraconexibacter (Chun et al., 2020) and Baekduia (An et al., 2020).</title>
        <authorList>
            <person name="Vieira S."/>
            <person name="Huber K.J."/>
            <person name="Geppert A."/>
            <person name="Wolf J."/>
            <person name="Neumann-Schaal M."/>
            <person name="Muesken M."/>
            <person name="Overmann J."/>
        </authorList>
    </citation>
    <scope>NUCLEOTIDE SEQUENCE</scope>
    <source>
        <strain evidence="2">AEG42_29</strain>
    </source>
</reference>
<dbReference type="AlphaFoldDB" id="A0AAU7ARA1"/>
<dbReference type="PANTHER" id="PTHR43194:SF5">
    <property type="entry name" value="PIMELOYL-[ACYL-CARRIER PROTEIN] METHYL ESTER ESTERASE"/>
    <property type="match status" value="1"/>
</dbReference>
<dbReference type="InterPro" id="IPR050228">
    <property type="entry name" value="Carboxylesterase_BioH"/>
</dbReference>
<evidence type="ECO:0000259" key="1">
    <source>
        <dbReference type="Pfam" id="PF00561"/>
    </source>
</evidence>
<evidence type="ECO:0000313" key="2">
    <source>
        <dbReference type="EMBL" id="XAY04229.1"/>
    </source>
</evidence>
<feature type="domain" description="AB hydrolase-1" evidence="1">
    <location>
        <begin position="6"/>
        <end position="236"/>
    </location>
</feature>